<accession>A0A179D2V5</accession>
<organism evidence="3 4">
    <name type="scientific">Thermosulfurimonas dismutans</name>
    <dbReference type="NCBI Taxonomy" id="999894"/>
    <lineage>
        <taxon>Bacteria</taxon>
        <taxon>Pseudomonadati</taxon>
        <taxon>Thermodesulfobacteriota</taxon>
        <taxon>Thermodesulfobacteria</taxon>
        <taxon>Thermodesulfobacteriales</taxon>
        <taxon>Thermodesulfobacteriaceae</taxon>
        <taxon>Thermosulfurimonas</taxon>
    </lineage>
</organism>
<dbReference type="PANTHER" id="PTHR46889:SF4">
    <property type="entry name" value="TRANSPOSASE INSO FOR INSERTION SEQUENCE ELEMENT IS911B-RELATED"/>
    <property type="match status" value="1"/>
</dbReference>
<protein>
    <submittedName>
        <fullName evidence="3">Mobile element protein</fullName>
    </submittedName>
</protein>
<dbReference type="EMBL" id="LWLG01000013">
    <property type="protein sequence ID" value="OAQ20313.1"/>
    <property type="molecule type" value="Genomic_DNA"/>
</dbReference>
<feature type="coiled-coil region" evidence="1">
    <location>
        <begin position="115"/>
        <end position="158"/>
    </location>
</feature>
<reference evidence="3 4" key="1">
    <citation type="submission" date="2016-04" db="EMBL/GenBank/DDBJ databases">
        <title>Genome analysis of Thermosulfurimonas dismutans, the first thermophilic sulfur-disproportionating bacterium of the phylum Thermodesulfobacteria.</title>
        <authorList>
            <person name="Mardanov A.V."/>
            <person name="Beletsky A.V."/>
            <person name="Kadnikov V.V."/>
            <person name="Slobodkin A.I."/>
            <person name="Ravin N.V."/>
        </authorList>
    </citation>
    <scope>NUCLEOTIDE SEQUENCE [LARGE SCALE GENOMIC DNA]</scope>
    <source>
        <strain evidence="3 4">S95</strain>
    </source>
</reference>
<feature type="domain" description="Integrase catalytic" evidence="2">
    <location>
        <begin position="157"/>
        <end position="334"/>
    </location>
</feature>
<sequence length="351" mass="40882">MTTQEKLIKNKLGLLELAAYLKNVSEACRVMGFSRDTFYRIKKAYEEGGIEALFEKSRRKPNLKNRVSEEVERAVVELALEDPSLGQKRVSDELRKRGIFVSPAGVRSIWLRHGLERFEKRLRALEERVARTGEILTERQLRALEKAQEEKIAQEEIETEHVGYLGAQDTYYVGTIKGIGRIYQQTFIDTYSKVAFAKLYTSKHPINSADLLNDRVIPFFEEHGLSVLRILTDRGTEFCGRIDRHEYELFLALNDIEHTKTKAKNPQTNGICERFHRTIKEEFYSIALRRKLYRSLEELQEDLDLWIERYNRQRPHQGKYCEGKTPMETFLGNVPLAKEKMHSNVEAGFGF</sequence>
<dbReference type="Pfam" id="PF13683">
    <property type="entry name" value="rve_3"/>
    <property type="match status" value="1"/>
</dbReference>
<dbReference type="InterPro" id="IPR001584">
    <property type="entry name" value="Integrase_cat-core"/>
</dbReference>
<dbReference type="GO" id="GO:0015074">
    <property type="term" value="P:DNA integration"/>
    <property type="evidence" value="ECO:0007669"/>
    <property type="project" value="InterPro"/>
</dbReference>
<comment type="caution">
    <text evidence="3">The sequence shown here is derived from an EMBL/GenBank/DDBJ whole genome shotgun (WGS) entry which is preliminary data.</text>
</comment>
<dbReference type="PROSITE" id="PS50994">
    <property type="entry name" value="INTEGRASE"/>
    <property type="match status" value="1"/>
</dbReference>
<dbReference type="Pfam" id="PF13551">
    <property type="entry name" value="HTH_29"/>
    <property type="match status" value="1"/>
</dbReference>
<dbReference type="InterPro" id="IPR047656">
    <property type="entry name" value="IS481-like_transpos"/>
</dbReference>
<dbReference type="SUPFAM" id="SSF46689">
    <property type="entry name" value="Homeodomain-like"/>
    <property type="match status" value="1"/>
</dbReference>
<dbReference type="OrthoDB" id="9803878at2"/>
<dbReference type="InterPro" id="IPR009057">
    <property type="entry name" value="Homeodomain-like_sf"/>
</dbReference>
<dbReference type="InterPro" id="IPR012337">
    <property type="entry name" value="RNaseH-like_sf"/>
</dbReference>
<dbReference type="InterPro" id="IPR036397">
    <property type="entry name" value="RNaseH_sf"/>
</dbReference>
<dbReference type="NCBIfam" id="NF033577">
    <property type="entry name" value="transpos_IS481"/>
    <property type="match status" value="1"/>
</dbReference>
<evidence type="ECO:0000313" key="4">
    <source>
        <dbReference type="Proteomes" id="UP000078390"/>
    </source>
</evidence>
<dbReference type="Proteomes" id="UP000078390">
    <property type="component" value="Unassembled WGS sequence"/>
</dbReference>
<dbReference type="RefSeq" id="WP_068671213.1">
    <property type="nucleotide sequence ID" value="NZ_LWLG01000013.1"/>
</dbReference>
<keyword evidence="1" id="KW-0175">Coiled coil</keyword>
<evidence type="ECO:0000256" key="1">
    <source>
        <dbReference type="SAM" id="Coils"/>
    </source>
</evidence>
<evidence type="ECO:0000259" key="2">
    <source>
        <dbReference type="PROSITE" id="PS50994"/>
    </source>
</evidence>
<dbReference type="Gene3D" id="3.30.420.10">
    <property type="entry name" value="Ribonuclease H-like superfamily/Ribonuclease H"/>
    <property type="match status" value="1"/>
</dbReference>
<name>A0A179D2V5_9BACT</name>
<dbReference type="PATRIC" id="fig|999894.6.peg.1664"/>
<dbReference type="GO" id="GO:0003676">
    <property type="term" value="F:nucleic acid binding"/>
    <property type="evidence" value="ECO:0007669"/>
    <property type="project" value="InterPro"/>
</dbReference>
<dbReference type="AlphaFoldDB" id="A0A179D2V5"/>
<dbReference type="PANTHER" id="PTHR46889">
    <property type="entry name" value="TRANSPOSASE INSF FOR INSERTION SEQUENCE IS3B-RELATED"/>
    <property type="match status" value="1"/>
</dbReference>
<dbReference type="SUPFAM" id="SSF53098">
    <property type="entry name" value="Ribonuclease H-like"/>
    <property type="match status" value="1"/>
</dbReference>
<proteinExistence type="predicted"/>
<evidence type="ECO:0000313" key="3">
    <source>
        <dbReference type="EMBL" id="OAQ20313.1"/>
    </source>
</evidence>
<keyword evidence="4" id="KW-1185">Reference proteome</keyword>
<dbReference type="InterPro" id="IPR050900">
    <property type="entry name" value="Transposase_IS3/IS150/IS904"/>
</dbReference>
<gene>
    <name evidence="3" type="ORF">TDIS_1668</name>
</gene>